<evidence type="ECO:0000256" key="6">
    <source>
        <dbReference type="ARBA" id="ARBA00023040"/>
    </source>
</evidence>
<sequence>MAKIVSHLHWTYISIIYEESNYGIKAFEELERLLRERNICVAVKAKLTKDSGVAGAGAYDHIVDKLRAKPKARGVIVFGSDQEVAELMKAVKRKNSTGLFSWIGSDGWSARTLVSEGQEAEVEGTLSIQPQANPVAGFKEYFLSLTVENNKRNPWFVEFWEDHFHCRHPEGLPTPYNTNYTRACTGRERLTDENTQFEAQLQFVSDAVMAFAHAFRDMHQVECGLNHPGLCSQMNPINGEKLLKYLRQVRFTGLSGDKFKFNDRGDGPARYNIIHYKQVLPGHFEWVNVGFFHDDEFQLNMTDVQFQIGHPKPPESECSKPCARGLMKKYVEGESCCWSCHSCGQYEQLDPLDETRCRVCPLGTLPSPDHLLCAPLPEEHIAPDSSFAIVAISFALTGMLFTLAVLVVFLKNIDTPVVRASGRELSFVILGGTLMCYMVTFLLIIRPTLLVCSIQQFSIGLSFSIVYGALLTKTNRIARIFNASNRTAKRPSFISPKSQLTFTFGLTCVQVLINVLWFLADPPQAIYHHPTREDNLIVCKASTDASYMIAFSYPIFLVIICTIYAVLTRKIPEAFNESKFIGFSMYTTCVIWLAFIPIYFSTGSQVELRITSMSGTISLSATVTTICLFIPKLYIIILHPEKNVRQSMMKTTKYQSVRTSQNSHRPPGAANQGNSLDVQWVPQTTSKIGKNLLFSTMNNNQGATTNGQVVVTTENGSELQGGGSVDSLAMANVKPFPPQLASMASIPIAIASSSMGPSQLPAFTQTTPTADEPVSAPKSVISASTQTVNNVVMPLPTLSLTQEVPDVLI</sequence>
<dbReference type="Gene3D" id="3.40.50.2300">
    <property type="match status" value="2"/>
</dbReference>
<comment type="function">
    <text evidence="11">G-protein coupled receptor for glutamate. Ligand binding causes a conformation change that triggers signaling via guanine nucleotide-binding proteins (G proteins) and modulates the activity of down-stream effectors.</text>
</comment>
<gene>
    <name evidence="14" type="ORF">TCAL_06232</name>
</gene>
<evidence type="ECO:0000256" key="10">
    <source>
        <dbReference type="ARBA" id="ARBA00023224"/>
    </source>
</evidence>
<evidence type="ECO:0000313" key="15">
    <source>
        <dbReference type="Proteomes" id="UP000318571"/>
    </source>
</evidence>
<keyword evidence="10" id="KW-0807">Transducer</keyword>
<dbReference type="GO" id="GO:0005886">
    <property type="term" value="C:plasma membrane"/>
    <property type="evidence" value="ECO:0007669"/>
    <property type="project" value="UniProtKB-SubCell"/>
</dbReference>
<comment type="similarity">
    <text evidence="2">Belongs to the G-protein coupled receptor 3 family.</text>
</comment>
<dbReference type="CDD" id="cd15045">
    <property type="entry name" value="7tmC_mGluRs"/>
    <property type="match status" value="1"/>
</dbReference>
<feature type="transmembrane region" description="Helical" evidence="12">
    <location>
        <begin position="545"/>
        <end position="568"/>
    </location>
</feature>
<name>A0A553N9G9_TIGCA</name>
<keyword evidence="7 12" id="KW-0472">Membrane</keyword>
<evidence type="ECO:0000256" key="5">
    <source>
        <dbReference type="ARBA" id="ARBA00022989"/>
    </source>
</evidence>
<evidence type="ECO:0000256" key="2">
    <source>
        <dbReference type="ARBA" id="ARBA00007242"/>
    </source>
</evidence>
<dbReference type="GO" id="GO:0004930">
    <property type="term" value="F:G protein-coupled receptor activity"/>
    <property type="evidence" value="ECO:0007669"/>
    <property type="project" value="UniProtKB-KW"/>
</dbReference>
<evidence type="ECO:0000256" key="3">
    <source>
        <dbReference type="ARBA" id="ARBA00022475"/>
    </source>
</evidence>
<reference evidence="14 15" key="1">
    <citation type="journal article" date="2018" name="Nat. Ecol. Evol.">
        <title>Genomic signatures of mitonuclear coevolution across populations of Tigriopus californicus.</title>
        <authorList>
            <person name="Barreto F.S."/>
            <person name="Watson E.T."/>
            <person name="Lima T.G."/>
            <person name="Willett C.S."/>
            <person name="Edmands S."/>
            <person name="Li W."/>
            <person name="Burton R.S."/>
        </authorList>
    </citation>
    <scope>NUCLEOTIDE SEQUENCE [LARGE SCALE GENOMIC DNA]</scope>
    <source>
        <strain evidence="14 15">San Diego</strain>
    </source>
</reference>
<evidence type="ECO:0000256" key="1">
    <source>
        <dbReference type="ARBA" id="ARBA00004651"/>
    </source>
</evidence>
<dbReference type="InterPro" id="IPR017978">
    <property type="entry name" value="GPCR_3_C"/>
</dbReference>
<feature type="transmembrane region" description="Helical" evidence="12">
    <location>
        <begin position="499"/>
        <end position="520"/>
    </location>
</feature>
<dbReference type="Gene3D" id="2.10.50.30">
    <property type="entry name" value="GPCR, family 3, nine cysteines domain"/>
    <property type="match status" value="1"/>
</dbReference>
<keyword evidence="6" id="KW-0297">G-protein coupled receptor</keyword>
<keyword evidence="8" id="KW-0675">Receptor</keyword>
<protein>
    <recommendedName>
        <fullName evidence="13">G-protein coupled receptors family 3 profile domain-containing protein</fullName>
    </recommendedName>
</protein>
<dbReference type="InterPro" id="IPR000162">
    <property type="entry name" value="GPCR_3_mtglu_rcpt"/>
</dbReference>
<feature type="domain" description="G-protein coupled receptors family 3 profile" evidence="13">
    <location>
        <begin position="387"/>
        <end position="652"/>
    </location>
</feature>
<feature type="transmembrane region" description="Helical" evidence="12">
    <location>
        <begin position="580"/>
        <end position="600"/>
    </location>
</feature>
<dbReference type="InterPro" id="IPR038550">
    <property type="entry name" value="GPCR_3_9-Cys_sf"/>
</dbReference>
<proteinExistence type="inferred from homology"/>
<dbReference type="Pfam" id="PF01094">
    <property type="entry name" value="ANF_receptor"/>
    <property type="match status" value="1"/>
</dbReference>
<comment type="caution">
    <text evidence="14">The sequence shown here is derived from an EMBL/GenBank/DDBJ whole genome shotgun (WGS) entry which is preliminary data.</text>
</comment>
<keyword evidence="4 12" id="KW-0812">Transmembrane</keyword>
<dbReference type="InterPro" id="IPR011500">
    <property type="entry name" value="GPCR_3_9-Cys_dom"/>
</dbReference>
<evidence type="ECO:0000256" key="8">
    <source>
        <dbReference type="ARBA" id="ARBA00023170"/>
    </source>
</evidence>
<keyword evidence="9" id="KW-0325">Glycoprotein</keyword>
<evidence type="ECO:0000256" key="11">
    <source>
        <dbReference type="ARBA" id="ARBA00054813"/>
    </source>
</evidence>
<evidence type="ECO:0000256" key="12">
    <source>
        <dbReference type="SAM" id="Phobius"/>
    </source>
</evidence>
<dbReference type="AlphaFoldDB" id="A0A553N9G9"/>
<dbReference type="InterPro" id="IPR001828">
    <property type="entry name" value="ANF_lig-bd_rcpt"/>
</dbReference>
<dbReference type="OMA" id="PKDETQC"/>
<feature type="transmembrane region" description="Helical" evidence="12">
    <location>
        <begin position="387"/>
        <end position="413"/>
    </location>
</feature>
<accession>A0A553N9G9</accession>
<dbReference type="PROSITE" id="PS50259">
    <property type="entry name" value="G_PROTEIN_RECEP_F3_4"/>
    <property type="match status" value="1"/>
</dbReference>
<dbReference type="SUPFAM" id="SSF53822">
    <property type="entry name" value="Periplasmic binding protein-like I"/>
    <property type="match status" value="1"/>
</dbReference>
<dbReference type="EMBL" id="VCGU01000459">
    <property type="protein sequence ID" value="TRY62078.1"/>
    <property type="molecule type" value="Genomic_DNA"/>
</dbReference>
<dbReference type="PANTHER" id="PTHR24060">
    <property type="entry name" value="METABOTROPIC GLUTAMATE RECEPTOR"/>
    <property type="match status" value="1"/>
</dbReference>
<dbReference type="PRINTS" id="PR00248">
    <property type="entry name" value="GPCRMGR"/>
</dbReference>
<evidence type="ECO:0000313" key="14">
    <source>
        <dbReference type="EMBL" id="TRY62078.1"/>
    </source>
</evidence>
<dbReference type="Proteomes" id="UP000318571">
    <property type="component" value="Chromosome 8"/>
</dbReference>
<organism evidence="14 15">
    <name type="scientific">Tigriopus californicus</name>
    <name type="common">Marine copepod</name>
    <dbReference type="NCBI Taxonomy" id="6832"/>
    <lineage>
        <taxon>Eukaryota</taxon>
        <taxon>Metazoa</taxon>
        <taxon>Ecdysozoa</taxon>
        <taxon>Arthropoda</taxon>
        <taxon>Crustacea</taxon>
        <taxon>Multicrustacea</taxon>
        <taxon>Hexanauplia</taxon>
        <taxon>Copepoda</taxon>
        <taxon>Harpacticoida</taxon>
        <taxon>Harpacticidae</taxon>
        <taxon>Tigriopus</taxon>
    </lineage>
</organism>
<dbReference type="FunFam" id="2.10.50.30:FF:000001">
    <property type="entry name" value="metabotropic glutamate receptor 1"/>
    <property type="match status" value="1"/>
</dbReference>
<evidence type="ECO:0000256" key="9">
    <source>
        <dbReference type="ARBA" id="ARBA00023180"/>
    </source>
</evidence>
<dbReference type="PRINTS" id="PR00593">
    <property type="entry name" value="MTABOTROPICR"/>
</dbReference>
<dbReference type="InterPro" id="IPR028082">
    <property type="entry name" value="Peripla_BP_I"/>
</dbReference>
<feature type="transmembrane region" description="Helical" evidence="12">
    <location>
        <begin position="425"/>
        <end position="445"/>
    </location>
</feature>
<dbReference type="FunFam" id="3.40.50.2300:FF:000145">
    <property type="entry name" value="Glutamate receptor, metabotropic"/>
    <property type="match status" value="1"/>
</dbReference>
<evidence type="ECO:0000256" key="4">
    <source>
        <dbReference type="ARBA" id="ARBA00022692"/>
    </source>
</evidence>
<feature type="transmembrane region" description="Helical" evidence="12">
    <location>
        <begin position="457"/>
        <end position="478"/>
    </location>
</feature>
<feature type="transmembrane region" description="Helical" evidence="12">
    <location>
        <begin position="620"/>
        <end position="640"/>
    </location>
</feature>
<dbReference type="InterPro" id="IPR017979">
    <property type="entry name" value="GPCR_3_CS"/>
</dbReference>
<evidence type="ECO:0000259" key="13">
    <source>
        <dbReference type="PROSITE" id="PS50259"/>
    </source>
</evidence>
<dbReference type="Pfam" id="PF00003">
    <property type="entry name" value="7tm_3"/>
    <property type="match status" value="1"/>
</dbReference>
<evidence type="ECO:0000256" key="7">
    <source>
        <dbReference type="ARBA" id="ARBA00023136"/>
    </source>
</evidence>
<keyword evidence="15" id="KW-1185">Reference proteome</keyword>
<dbReference type="InterPro" id="IPR000337">
    <property type="entry name" value="GPCR_3"/>
</dbReference>
<dbReference type="PROSITE" id="PS00981">
    <property type="entry name" value="G_PROTEIN_RECEP_F3_3"/>
    <property type="match status" value="1"/>
</dbReference>
<dbReference type="Pfam" id="PF07562">
    <property type="entry name" value="NCD3G"/>
    <property type="match status" value="1"/>
</dbReference>
<comment type="subcellular location">
    <subcellularLocation>
        <location evidence="1">Cell membrane</location>
        <topology evidence="1">Multi-pass membrane protein</topology>
    </subcellularLocation>
</comment>
<dbReference type="InterPro" id="IPR050726">
    <property type="entry name" value="mGluR"/>
</dbReference>
<keyword evidence="3" id="KW-1003">Cell membrane</keyword>
<keyword evidence="5 12" id="KW-1133">Transmembrane helix</keyword>
<dbReference type="STRING" id="6832.A0A553N9G9"/>